<reference evidence="1" key="1">
    <citation type="submission" date="2021-05" db="EMBL/GenBank/DDBJ databases">
        <authorList>
            <person name="Pan Q."/>
            <person name="Jouanno E."/>
            <person name="Zahm M."/>
            <person name="Klopp C."/>
            <person name="Cabau C."/>
            <person name="Louis A."/>
            <person name="Berthelot C."/>
            <person name="Parey E."/>
            <person name="Roest Crollius H."/>
            <person name="Montfort J."/>
            <person name="Robinson-Rechavi M."/>
            <person name="Bouchez O."/>
            <person name="Lampietro C."/>
            <person name="Lopez Roques C."/>
            <person name="Donnadieu C."/>
            <person name="Postlethwait J."/>
            <person name="Bobe J."/>
            <person name="Dillon D."/>
            <person name="Chandos A."/>
            <person name="von Hippel F."/>
            <person name="Guiguen Y."/>
        </authorList>
    </citation>
    <scope>NUCLEOTIDE SEQUENCE</scope>
    <source>
        <strain evidence="1">YG-Jan2019</strain>
    </source>
</reference>
<dbReference type="EMBL" id="CM055745">
    <property type="protein sequence ID" value="KAJ7998289.1"/>
    <property type="molecule type" value="Genomic_DNA"/>
</dbReference>
<gene>
    <name evidence="1" type="ORF">DPEC_G00221150</name>
</gene>
<proteinExistence type="predicted"/>
<organism evidence="1 2">
    <name type="scientific">Dallia pectoralis</name>
    <name type="common">Alaska blackfish</name>
    <dbReference type="NCBI Taxonomy" id="75939"/>
    <lineage>
        <taxon>Eukaryota</taxon>
        <taxon>Metazoa</taxon>
        <taxon>Chordata</taxon>
        <taxon>Craniata</taxon>
        <taxon>Vertebrata</taxon>
        <taxon>Euteleostomi</taxon>
        <taxon>Actinopterygii</taxon>
        <taxon>Neopterygii</taxon>
        <taxon>Teleostei</taxon>
        <taxon>Protacanthopterygii</taxon>
        <taxon>Esociformes</taxon>
        <taxon>Umbridae</taxon>
        <taxon>Dallia</taxon>
    </lineage>
</organism>
<accession>A0ACC2G3G0</accession>
<comment type="caution">
    <text evidence="1">The sequence shown here is derived from an EMBL/GenBank/DDBJ whole genome shotgun (WGS) entry which is preliminary data.</text>
</comment>
<protein>
    <submittedName>
        <fullName evidence="1">Uncharacterized protein</fullName>
    </submittedName>
</protein>
<sequence>MWRIFGIKEADMLMETMDISVHHRNEKICLAAKLTDSDIRAMRQDRQDDNSINDHRGSPAMQETPDHQSSTQRERPGMNR</sequence>
<keyword evidence="2" id="KW-1185">Reference proteome</keyword>
<evidence type="ECO:0000313" key="1">
    <source>
        <dbReference type="EMBL" id="KAJ7998289.1"/>
    </source>
</evidence>
<name>A0ACC2G3G0_DALPE</name>
<evidence type="ECO:0000313" key="2">
    <source>
        <dbReference type="Proteomes" id="UP001157502"/>
    </source>
</evidence>
<dbReference type="Proteomes" id="UP001157502">
    <property type="component" value="Chromosome 18"/>
</dbReference>